<dbReference type="SUPFAM" id="SSF46689">
    <property type="entry name" value="Homeodomain-like"/>
    <property type="match status" value="1"/>
</dbReference>
<dbReference type="RefSeq" id="WP_115549938.1">
    <property type="nucleotide sequence ID" value="NZ_QRGP01000002.1"/>
</dbReference>
<dbReference type="Proteomes" id="UP000263833">
    <property type="component" value="Unassembled WGS sequence"/>
</dbReference>
<dbReference type="InterPro" id="IPR001647">
    <property type="entry name" value="HTH_TetR"/>
</dbReference>
<keyword evidence="1" id="KW-0805">Transcription regulation</keyword>
<accession>A0A371B5G6</accession>
<gene>
    <name evidence="5" type="ORF">DXH95_12965</name>
</gene>
<evidence type="ECO:0000259" key="4">
    <source>
        <dbReference type="Pfam" id="PF00440"/>
    </source>
</evidence>
<keyword evidence="6" id="KW-1185">Reference proteome</keyword>
<dbReference type="InterPro" id="IPR050109">
    <property type="entry name" value="HTH-type_TetR-like_transc_reg"/>
</dbReference>
<dbReference type="EMBL" id="QRGP01000002">
    <property type="protein sequence ID" value="RDV02836.1"/>
    <property type="molecule type" value="Genomic_DNA"/>
</dbReference>
<dbReference type="InterPro" id="IPR009057">
    <property type="entry name" value="Homeodomain-like_sf"/>
</dbReference>
<name>A0A371B5G6_9SPHN</name>
<protein>
    <submittedName>
        <fullName evidence="5">TetR/AcrR family transcriptional regulator</fullName>
    </submittedName>
</protein>
<organism evidence="5 6">
    <name type="scientific">Sphingorhabdus pulchriflava</name>
    <dbReference type="NCBI Taxonomy" id="2292257"/>
    <lineage>
        <taxon>Bacteria</taxon>
        <taxon>Pseudomonadati</taxon>
        <taxon>Pseudomonadota</taxon>
        <taxon>Alphaproteobacteria</taxon>
        <taxon>Sphingomonadales</taxon>
        <taxon>Sphingomonadaceae</taxon>
        <taxon>Sphingorhabdus</taxon>
    </lineage>
</organism>
<keyword evidence="2" id="KW-0238">DNA-binding</keyword>
<dbReference type="PANTHER" id="PTHR30055">
    <property type="entry name" value="HTH-TYPE TRANSCRIPTIONAL REGULATOR RUTR"/>
    <property type="match status" value="1"/>
</dbReference>
<dbReference type="GO" id="GO:0000976">
    <property type="term" value="F:transcription cis-regulatory region binding"/>
    <property type="evidence" value="ECO:0007669"/>
    <property type="project" value="TreeGrafter"/>
</dbReference>
<reference evidence="6" key="1">
    <citation type="submission" date="2018-08" db="EMBL/GenBank/DDBJ databases">
        <authorList>
            <person name="Kim S.-J."/>
            <person name="Jung G.-Y."/>
        </authorList>
    </citation>
    <scope>NUCLEOTIDE SEQUENCE [LARGE SCALE GENOMIC DNA]</scope>
    <source>
        <strain evidence="6">GY_G</strain>
    </source>
</reference>
<feature type="domain" description="HTH tetR-type" evidence="4">
    <location>
        <begin position="19"/>
        <end position="63"/>
    </location>
</feature>
<dbReference type="GO" id="GO:0003700">
    <property type="term" value="F:DNA-binding transcription factor activity"/>
    <property type="evidence" value="ECO:0007669"/>
    <property type="project" value="TreeGrafter"/>
</dbReference>
<evidence type="ECO:0000313" key="5">
    <source>
        <dbReference type="EMBL" id="RDV02836.1"/>
    </source>
</evidence>
<evidence type="ECO:0000256" key="3">
    <source>
        <dbReference type="ARBA" id="ARBA00023163"/>
    </source>
</evidence>
<dbReference type="Gene3D" id="1.10.357.10">
    <property type="entry name" value="Tetracycline Repressor, domain 2"/>
    <property type="match status" value="1"/>
</dbReference>
<dbReference type="OrthoDB" id="2356263at2"/>
<evidence type="ECO:0000256" key="2">
    <source>
        <dbReference type="ARBA" id="ARBA00023125"/>
    </source>
</evidence>
<comment type="caution">
    <text evidence="5">The sequence shown here is derived from an EMBL/GenBank/DDBJ whole genome shotgun (WGS) entry which is preliminary data.</text>
</comment>
<dbReference type="Pfam" id="PF00440">
    <property type="entry name" value="TetR_N"/>
    <property type="match status" value="1"/>
</dbReference>
<dbReference type="AlphaFoldDB" id="A0A371B5G6"/>
<evidence type="ECO:0000313" key="6">
    <source>
        <dbReference type="Proteomes" id="UP000263833"/>
    </source>
</evidence>
<evidence type="ECO:0000256" key="1">
    <source>
        <dbReference type="ARBA" id="ARBA00023015"/>
    </source>
</evidence>
<dbReference type="PANTHER" id="PTHR30055:SF234">
    <property type="entry name" value="HTH-TYPE TRANSCRIPTIONAL REGULATOR BETI"/>
    <property type="match status" value="1"/>
</dbReference>
<sequence length="214" mass="23636">MADPAPKVRSDAAEHLKAEALRLFAERGIDGVTVRQIAEAAGQKNHAVVGYYFGSKEALVRELIVDGACAIDIRRNAWLDACEAKGGPHSVAEVIEGMIETSLDPDANPGDESFNRFFTLLGLSHRAFFMDSLEGRWNTGYQRCLEHLRRLMPEMPAAKKNERFVFLGSTLGAILASRESELSDKSRPHRMWQSGATLKHAAKVIAAMIEAPFR</sequence>
<keyword evidence="3" id="KW-0804">Transcription</keyword>
<proteinExistence type="predicted"/>